<accession>A0AAV1CVS0</accession>
<evidence type="ECO:0000313" key="2">
    <source>
        <dbReference type="EMBL" id="CAI9099451.1"/>
    </source>
</evidence>
<feature type="chain" id="PRO_5043774022" evidence="1">
    <location>
        <begin position="21"/>
        <end position="207"/>
    </location>
</feature>
<name>A0AAV1CVS0_OLDCO</name>
<proteinExistence type="predicted"/>
<gene>
    <name evidence="2" type="ORF">OLC1_LOCUS9474</name>
</gene>
<protein>
    <submittedName>
        <fullName evidence="2">OLC1v1036277C1</fullName>
    </submittedName>
</protein>
<dbReference type="EMBL" id="OX459120">
    <property type="protein sequence ID" value="CAI9099451.1"/>
    <property type="molecule type" value="Genomic_DNA"/>
</dbReference>
<feature type="signal peptide" evidence="1">
    <location>
        <begin position="1"/>
        <end position="20"/>
    </location>
</feature>
<evidence type="ECO:0000313" key="3">
    <source>
        <dbReference type="Proteomes" id="UP001161247"/>
    </source>
</evidence>
<evidence type="ECO:0000256" key="1">
    <source>
        <dbReference type="SAM" id="SignalP"/>
    </source>
</evidence>
<dbReference type="Proteomes" id="UP001161247">
    <property type="component" value="Chromosome 3"/>
</dbReference>
<reference evidence="2" key="1">
    <citation type="submission" date="2023-03" db="EMBL/GenBank/DDBJ databases">
        <authorList>
            <person name="Julca I."/>
        </authorList>
    </citation>
    <scope>NUCLEOTIDE SEQUENCE</scope>
</reference>
<keyword evidence="1" id="KW-0732">Signal</keyword>
<dbReference type="AlphaFoldDB" id="A0AAV1CVS0"/>
<organism evidence="2 3">
    <name type="scientific">Oldenlandia corymbosa var. corymbosa</name>
    <dbReference type="NCBI Taxonomy" id="529605"/>
    <lineage>
        <taxon>Eukaryota</taxon>
        <taxon>Viridiplantae</taxon>
        <taxon>Streptophyta</taxon>
        <taxon>Embryophyta</taxon>
        <taxon>Tracheophyta</taxon>
        <taxon>Spermatophyta</taxon>
        <taxon>Magnoliopsida</taxon>
        <taxon>eudicotyledons</taxon>
        <taxon>Gunneridae</taxon>
        <taxon>Pentapetalae</taxon>
        <taxon>asterids</taxon>
        <taxon>lamiids</taxon>
        <taxon>Gentianales</taxon>
        <taxon>Rubiaceae</taxon>
        <taxon>Rubioideae</taxon>
        <taxon>Spermacoceae</taxon>
        <taxon>Hedyotis-Oldenlandia complex</taxon>
        <taxon>Oldenlandia</taxon>
    </lineage>
</organism>
<keyword evidence="3" id="KW-1185">Reference proteome</keyword>
<sequence>MEWMDWWIMRHWAVFRASNALVHFLQEFLRAHLALVDIIQDEPDGPDSFCAAIDADASDKYSVSGGSLEVAIEFLHNLGPRLDRWVGEGLPSMALDIGERCAVFSDSSFCNKFPAYVLQKEIPALLSWKQPRLPLIGDGIEGCSCKALGGCGGGGRVGSLAGDGGEVGILCLSGEGEDEEDDILLLVLEVFLRASTFLLAGGILYKP</sequence>